<sequence>MLVILTHLRSVTRMELHHAAASPDDPPISPKPNILDRTMPGLVITLTGHHHVDEIGGGMQTLVAMQLGNVEVFVEAVPVPGSEPTSALDNQVARTKEMFGRAQEVIEQVAISANEIRERISKHARKPDQIEVQFGLKFSAQGHIIVASASLESSLTVKIVYGNTAASSDE</sequence>
<comment type="caution">
    <text evidence="2">The sequence shown here is derived from an EMBL/GenBank/DDBJ whole genome shotgun (WGS) entry which is preliminary data.</text>
</comment>
<reference evidence="2 3" key="1">
    <citation type="submission" date="2024-10" db="EMBL/GenBank/DDBJ databases">
        <title>The Natural Products Discovery Center: Release of the First 8490 Sequenced Strains for Exploring Actinobacteria Biosynthetic Diversity.</title>
        <authorList>
            <person name="Kalkreuter E."/>
            <person name="Kautsar S.A."/>
            <person name="Yang D."/>
            <person name="Bader C.D."/>
            <person name="Teijaro C.N."/>
            <person name="Fluegel L."/>
            <person name="Davis C.M."/>
            <person name="Simpson J.R."/>
            <person name="Lauterbach L."/>
            <person name="Steele A.D."/>
            <person name="Gui C."/>
            <person name="Meng S."/>
            <person name="Li G."/>
            <person name="Viehrig K."/>
            <person name="Ye F."/>
            <person name="Su P."/>
            <person name="Kiefer A.F."/>
            <person name="Nichols A."/>
            <person name="Cepeda A.J."/>
            <person name="Yan W."/>
            <person name="Fan B."/>
            <person name="Jiang Y."/>
            <person name="Adhikari A."/>
            <person name="Zheng C.-J."/>
            <person name="Schuster L."/>
            <person name="Cowan T.M."/>
            <person name="Smanski M.J."/>
            <person name="Chevrette M.G."/>
            <person name="De Carvalho L.P.S."/>
            <person name="Shen B."/>
        </authorList>
    </citation>
    <scope>NUCLEOTIDE SEQUENCE [LARGE SCALE GENOMIC DNA]</scope>
    <source>
        <strain evidence="2 3">NPDC002173</strain>
    </source>
</reference>
<evidence type="ECO:0000313" key="2">
    <source>
        <dbReference type="EMBL" id="MFF3671321.1"/>
    </source>
</evidence>
<dbReference type="Pfam" id="PF19493">
    <property type="entry name" value="Trypco1"/>
    <property type="match status" value="1"/>
</dbReference>
<keyword evidence="3" id="KW-1185">Reference proteome</keyword>
<protein>
    <submittedName>
        <fullName evidence="2">CU044_2847 family protein</fullName>
    </submittedName>
</protein>
<name>A0ABW6T227_9ACTN</name>
<dbReference type="NCBIfam" id="NF041216">
    <property type="entry name" value="CU044_2847_fam"/>
    <property type="match status" value="1"/>
</dbReference>
<dbReference type="InterPro" id="IPR045794">
    <property type="entry name" value="Trypco1"/>
</dbReference>
<feature type="domain" description="Trypsin-co-occurring" evidence="1">
    <location>
        <begin position="69"/>
        <end position="161"/>
    </location>
</feature>
<evidence type="ECO:0000313" key="3">
    <source>
        <dbReference type="Proteomes" id="UP001602013"/>
    </source>
</evidence>
<dbReference type="Proteomes" id="UP001602013">
    <property type="component" value="Unassembled WGS sequence"/>
</dbReference>
<accession>A0ABW6T227</accession>
<evidence type="ECO:0000259" key="1">
    <source>
        <dbReference type="Pfam" id="PF19493"/>
    </source>
</evidence>
<dbReference type="EMBL" id="JBIASD010000044">
    <property type="protein sequence ID" value="MFF3671321.1"/>
    <property type="molecule type" value="Genomic_DNA"/>
</dbReference>
<gene>
    <name evidence="2" type="ORF">ACFYXI_37630</name>
</gene>
<proteinExistence type="predicted"/>
<organism evidence="2 3">
    <name type="scientific">Microtetraspora malaysiensis</name>
    <dbReference type="NCBI Taxonomy" id="161358"/>
    <lineage>
        <taxon>Bacteria</taxon>
        <taxon>Bacillati</taxon>
        <taxon>Actinomycetota</taxon>
        <taxon>Actinomycetes</taxon>
        <taxon>Streptosporangiales</taxon>
        <taxon>Streptosporangiaceae</taxon>
        <taxon>Microtetraspora</taxon>
    </lineage>
</organism>
<dbReference type="RefSeq" id="WP_387417507.1">
    <property type="nucleotide sequence ID" value="NZ_JBIASD010000044.1"/>
</dbReference>